<comment type="similarity">
    <text evidence="2">Belongs to the WhiB family.</text>
</comment>
<evidence type="ECO:0000256" key="8">
    <source>
        <dbReference type="ARBA" id="ARBA00023125"/>
    </source>
</evidence>
<dbReference type="HAMAP" id="MF_01479">
    <property type="entry name" value="WhiB"/>
    <property type="match status" value="1"/>
</dbReference>
<dbReference type="EMBL" id="UINC01012655">
    <property type="protein sequence ID" value="SVA55146.1"/>
    <property type="molecule type" value="Genomic_DNA"/>
</dbReference>
<dbReference type="GO" id="GO:0047134">
    <property type="term" value="F:protein-disulfide reductase [NAD(P)H] activity"/>
    <property type="evidence" value="ECO:0007669"/>
    <property type="project" value="TreeGrafter"/>
</dbReference>
<feature type="domain" description="4Fe-4S Wbl-type" evidence="12">
    <location>
        <begin position="92"/>
        <end position="151"/>
    </location>
</feature>
<evidence type="ECO:0000259" key="12">
    <source>
        <dbReference type="PROSITE" id="PS51674"/>
    </source>
</evidence>
<evidence type="ECO:0000256" key="4">
    <source>
        <dbReference type="ARBA" id="ARBA00022723"/>
    </source>
</evidence>
<keyword evidence="5" id="KW-0408">Iron</keyword>
<comment type="cofactor">
    <cofactor evidence="1">
        <name>[4Fe-4S] cluster</name>
        <dbReference type="ChEBI" id="CHEBI:49883"/>
    </cofactor>
</comment>
<dbReference type="GO" id="GO:0051539">
    <property type="term" value="F:4 iron, 4 sulfur cluster binding"/>
    <property type="evidence" value="ECO:0007669"/>
    <property type="project" value="UniProtKB-KW"/>
</dbReference>
<organism evidence="13">
    <name type="scientific">marine metagenome</name>
    <dbReference type="NCBI Taxonomy" id="408172"/>
    <lineage>
        <taxon>unclassified sequences</taxon>
        <taxon>metagenomes</taxon>
        <taxon>ecological metagenomes</taxon>
    </lineage>
</organism>
<evidence type="ECO:0000313" key="13">
    <source>
        <dbReference type="EMBL" id="SVA55146.1"/>
    </source>
</evidence>
<evidence type="ECO:0000256" key="9">
    <source>
        <dbReference type="ARBA" id="ARBA00023157"/>
    </source>
</evidence>
<dbReference type="Pfam" id="PF02467">
    <property type="entry name" value="Whib"/>
    <property type="match status" value="1"/>
</dbReference>
<protein>
    <recommendedName>
        <fullName evidence="12">4Fe-4S Wbl-type domain-containing protein</fullName>
    </recommendedName>
</protein>
<dbReference type="GO" id="GO:0046872">
    <property type="term" value="F:metal ion binding"/>
    <property type="evidence" value="ECO:0007669"/>
    <property type="project" value="UniProtKB-KW"/>
</dbReference>
<evidence type="ECO:0000256" key="6">
    <source>
        <dbReference type="ARBA" id="ARBA00023014"/>
    </source>
</evidence>
<dbReference type="PROSITE" id="PS51674">
    <property type="entry name" value="4FE4S_WBL"/>
    <property type="match status" value="1"/>
</dbReference>
<evidence type="ECO:0000256" key="10">
    <source>
        <dbReference type="ARBA" id="ARBA00023163"/>
    </source>
</evidence>
<reference evidence="13" key="1">
    <citation type="submission" date="2018-05" db="EMBL/GenBank/DDBJ databases">
        <authorList>
            <person name="Lanie J.A."/>
            <person name="Ng W.-L."/>
            <person name="Kazmierczak K.M."/>
            <person name="Andrzejewski T.M."/>
            <person name="Davidsen T.M."/>
            <person name="Wayne K.J."/>
            <person name="Tettelin H."/>
            <person name="Glass J.I."/>
            <person name="Rusch D."/>
            <person name="Podicherti R."/>
            <person name="Tsui H.-C.T."/>
            <person name="Winkler M.E."/>
        </authorList>
    </citation>
    <scope>NUCLEOTIDE SEQUENCE</scope>
</reference>
<keyword evidence="7" id="KW-0805">Transcription regulation</keyword>
<sequence>MAGMEARSAHWKIRPTTAGSHGGHNDQRAQDGNPWGNQMPRVRMVHRTQNHPQRWRVCQLRNGDGGQKVTNYRNDLGQEIDFEETTWAERGACRDYPTDVFFADLDAPKNSWEARAICSKCPVKAECLDYAIRHACEYGIWGGTTATERRFLRSEWLRKNLKEQLDIASSN</sequence>
<keyword evidence="10" id="KW-0804">Transcription</keyword>
<keyword evidence="9" id="KW-1015">Disulfide bond</keyword>
<keyword evidence="4" id="KW-0479">Metal-binding</keyword>
<keyword evidence="8" id="KW-0238">DNA-binding</keyword>
<evidence type="ECO:0000256" key="2">
    <source>
        <dbReference type="ARBA" id="ARBA00006597"/>
    </source>
</evidence>
<keyword evidence="6" id="KW-0411">Iron-sulfur</keyword>
<dbReference type="InterPro" id="IPR003482">
    <property type="entry name" value="Whib"/>
</dbReference>
<dbReference type="GO" id="GO:0045454">
    <property type="term" value="P:cell redox homeostasis"/>
    <property type="evidence" value="ECO:0007669"/>
    <property type="project" value="TreeGrafter"/>
</dbReference>
<evidence type="ECO:0000256" key="11">
    <source>
        <dbReference type="SAM" id="MobiDB-lite"/>
    </source>
</evidence>
<dbReference type="AlphaFoldDB" id="A0A381WRK4"/>
<dbReference type="GO" id="GO:0045892">
    <property type="term" value="P:negative regulation of DNA-templated transcription"/>
    <property type="evidence" value="ECO:0007669"/>
    <property type="project" value="TreeGrafter"/>
</dbReference>
<accession>A0A381WRK4</accession>
<dbReference type="PANTHER" id="PTHR38839">
    <property type="entry name" value="TRANSCRIPTIONAL REGULATOR WHID-RELATED"/>
    <property type="match status" value="1"/>
</dbReference>
<name>A0A381WRK4_9ZZZZ</name>
<proteinExistence type="inferred from homology"/>
<keyword evidence="3" id="KW-0004">4Fe-4S</keyword>
<evidence type="ECO:0000256" key="1">
    <source>
        <dbReference type="ARBA" id="ARBA00001966"/>
    </source>
</evidence>
<gene>
    <name evidence="13" type="ORF">METZ01_LOCUS108000</name>
</gene>
<dbReference type="InterPro" id="IPR034768">
    <property type="entry name" value="4FE4S_WBL"/>
</dbReference>
<evidence type="ECO:0000256" key="5">
    <source>
        <dbReference type="ARBA" id="ARBA00023004"/>
    </source>
</evidence>
<dbReference type="GO" id="GO:0003677">
    <property type="term" value="F:DNA binding"/>
    <property type="evidence" value="ECO:0007669"/>
    <property type="project" value="UniProtKB-KW"/>
</dbReference>
<evidence type="ECO:0000256" key="7">
    <source>
        <dbReference type="ARBA" id="ARBA00023015"/>
    </source>
</evidence>
<feature type="region of interest" description="Disordered" evidence="11">
    <location>
        <begin position="1"/>
        <end position="36"/>
    </location>
</feature>
<evidence type="ECO:0000256" key="3">
    <source>
        <dbReference type="ARBA" id="ARBA00022485"/>
    </source>
</evidence>